<dbReference type="PANTHER" id="PTHR47130:SF6">
    <property type="entry name" value="EGG ENVELOPE GLYCOPROTEIN-LIKE PRECURSOR"/>
    <property type="match status" value="1"/>
</dbReference>
<dbReference type="AlphaFoldDB" id="A0A4W5NLE8"/>
<keyword evidence="2" id="KW-1185">Reference proteome</keyword>
<dbReference type="Proteomes" id="UP000314982">
    <property type="component" value="Unassembled WGS sequence"/>
</dbReference>
<name>A0A4W5NLE8_9TELE</name>
<organism evidence="1 2">
    <name type="scientific">Hucho hucho</name>
    <name type="common">huchen</name>
    <dbReference type="NCBI Taxonomy" id="62062"/>
    <lineage>
        <taxon>Eukaryota</taxon>
        <taxon>Metazoa</taxon>
        <taxon>Chordata</taxon>
        <taxon>Craniata</taxon>
        <taxon>Vertebrata</taxon>
        <taxon>Euteleostomi</taxon>
        <taxon>Actinopterygii</taxon>
        <taxon>Neopterygii</taxon>
        <taxon>Teleostei</taxon>
        <taxon>Protacanthopterygii</taxon>
        <taxon>Salmoniformes</taxon>
        <taxon>Salmonidae</taxon>
        <taxon>Salmoninae</taxon>
        <taxon>Hucho</taxon>
    </lineage>
</organism>
<evidence type="ECO:0000313" key="2">
    <source>
        <dbReference type="Proteomes" id="UP000314982"/>
    </source>
</evidence>
<accession>A0A4W5NLE8</accession>
<dbReference type="PANTHER" id="PTHR47130">
    <property type="entry name" value="SI:DKEY-19B23.11-RELATED"/>
    <property type="match status" value="1"/>
</dbReference>
<protein>
    <submittedName>
        <fullName evidence="1">Uncharacterized protein</fullName>
    </submittedName>
</protein>
<proteinExistence type="predicted"/>
<sequence length="207" mass="23600">MDINYTLSIMPQEEAYYHLASVMEQLSNACKDLMTSLYFTSSITFYFEDLAKVTCLQKSAFSPPVPPELKGVCTRGGIVFDMTRPRLGYLWEIGVGHDPLTPELVAERGYNLRNKSHILTLEVPLFTVGYTYEDINLRHFYGIFEIHSRDSRTSEIQTATTTRCLFRRDQLISEYPSITCMLCFCIRLSSAALIDLLSFQSVQLMGS</sequence>
<evidence type="ECO:0000313" key="1">
    <source>
        <dbReference type="Ensembl" id="ENSHHUP00000050135.1"/>
    </source>
</evidence>
<reference evidence="2" key="1">
    <citation type="submission" date="2018-06" db="EMBL/GenBank/DDBJ databases">
        <title>Genome assembly of Danube salmon.</title>
        <authorList>
            <person name="Macqueen D.J."/>
            <person name="Gundappa M.K."/>
        </authorList>
    </citation>
    <scope>NUCLEOTIDE SEQUENCE [LARGE SCALE GENOMIC DNA]</scope>
</reference>
<reference evidence="1" key="2">
    <citation type="submission" date="2025-08" db="UniProtKB">
        <authorList>
            <consortium name="Ensembl"/>
        </authorList>
    </citation>
    <scope>IDENTIFICATION</scope>
</reference>
<reference evidence="1" key="3">
    <citation type="submission" date="2025-09" db="UniProtKB">
        <authorList>
            <consortium name="Ensembl"/>
        </authorList>
    </citation>
    <scope>IDENTIFICATION</scope>
</reference>
<dbReference type="Ensembl" id="ENSHHUT00000051919.1">
    <property type="protein sequence ID" value="ENSHHUP00000050135.1"/>
    <property type="gene ID" value="ENSHHUG00000030261.1"/>
</dbReference>
<dbReference type="GeneTree" id="ENSGT00970000198254"/>
<dbReference type="STRING" id="62062.ENSHHUP00000050135"/>